<organism evidence="1 2">
    <name type="scientific">Streptomyces longisporoflavus</name>
    <dbReference type="NCBI Taxonomy" id="28044"/>
    <lineage>
        <taxon>Bacteria</taxon>
        <taxon>Bacillati</taxon>
        <taxon>Actinomycetota</taxon>
        <taxon>Actinomycetes</taxon>
        <taxon>Kitasatosporales</taxon>
        <taxon>Streptomycetaceae</taxon>
        <taxon>Streptomyces</taxon>
    </lineage>
</organism>
<dbReference type="Pfam" id="PF20062">
    <property type="entry name" value="DUF6461"/>
    <property type="match status" value="1"/>
</dbReference>
<accession>A0ABW7QIK6</accession>
<dbReference type="EMBL" id="JBIRGQ010000001">
    <property type="protein sequence ID" value="MFH8544795.1"/>
    <property type="molecule type" value="Genomic_DNA"/>
</dbReference>
<dbReference type="RefSeq" id="WP_397708946.1">
    <property type="nucleotide sequence ID" value="NZ_JBIRGN010000001.1"/>
</dbReference>
<evidence type="ECO:0000313" key="2">
    <source>
        <dbReference type="Proteomes" id="UP001610818"/>
    </source>
</evidence>
<sequence length="187" mass="20768">MSSDAWNWVAEPRYASFCLVFARTKTADNVLEVYGADPEAAVHMTLKESLAAFPYQDVEVLLRVGHLGDWTFCYEDRRLLGNTGEVRTALSWGCETISLHKGGDGTKYFERMEDCRRLELFEPRRPSDVRGEGPFVFSALVHDKLSAAGPNTLGMSALTMVLTERLGLELDRATLDGPLLTAPLRGP</sequence>
<protein>
    <submittedName>
        <fullName evidence="1">DUF6461 domain-containing protein</fullName>
    </submittedName>
</protein>
<comment type="caution">
    <text evidence="1">The sequence shown here is derived from an EMBL/GenBank/DDBJ whole genome shotgun (WGS) entry which is preliminary data.</text>
</comment>
<proteinExistence type="predicted"/>
<evidence type="ECO:0000313" key="1">
    <source>
        <dbReference type="EMBL" id="MFH8544795.1"/>
    </source>
</evidence>
<dbReference type="Proteomes" id="UP001610818">
    <property type="component" value="Unassembled WGS sequence"/>
</dbReference>
<reference evidence="1 2" key="1">
    <citation type="submission" date="2024-10" db="EMBL/GenBank/DDBJ databases">
        <title>The Natural Products Discovery Center: Release of the First 8490 Sequenced Strains for Exploring Actinobacteria Biosynthetic Diversity.</title>
        <authorList>
            <person name="Kalkreuter E."/>
            <person name="Kautsar S.A."/>
            <person name="Yang D."/>
            <person name="Bader C.D."/>
            <person name="Teijaro C.N."/>
            <person name="Fluegel L."/>
            <person name="Davis C.M."/>
            <person name="Simpson J.R."/>
            <person name="Lauterbach L."/>
            <person name="Steele A.D."/>
            <person name="Gui C."/>
            <person name="Meng S."/>
            <person name="Li G."/>
            <person name="Viehrig K."/>
            <person name="Ye F."/>
            <person name="Su P."/>
            <person name="Kiefer A.F."/>
            <person name="Nichols A."/>
            <person name="Cepeda A.J."/>
            <person name="Yan W."/>
            <person name="Fan B."/>
            <person name="Jiang Y."/>
            <person name="Adhikari A."/>
            <person name="Zheng C.-J."/>
            <person name="Schuster L."/>
            <person name="Cowan T.M."/>
            <person name="Smanski M.J."/>
            <person name="Chevrette M.G."/>
            <person name="De Carvalho L.P.S."/>
            <person name="Shen B."/>
        </authorList>
    </citation>
    <scope>NUCLEOTIDE SEQUENCE [LARGE SCALE GENOMIC DNA]</scope>
    <source>
        <strain evidence="1 2">NPDC017990</strain>
    </source>
</reference>
<keyword evidence="2" id="KW-1185">Reference proteome</keyword>
<name>A0ABW7QIK6_9ACTN</name>
<gene>
    <name evidence="1" type="ORF">ACH4F9_07285</name>
</gene>
<dbReference type="InterPro" id="IPR045592">
    <property type="entry name" value="DUF6461"/>
</dbReference>